<reference evidence="2" key="3">
    <citation type="submission" date="2025-09" db="UniProtKB">
        <authorList>
            <consortium name="Ensembl"/>
        </authorList>
    </citation>
    <scope>IDENTIFICATION</scope>
</reference>
<dbReference type="OrthoDB" id="1046782at2759"/>
<evidence type="ECO:0000313" key="2">
    <source>
        <dbReference type="Ensembl" id="ENSGWIP00000043631.1"/>
    </source>
</evidence>
<dbReference type="Proteomes" id="UP000694680">
    <property type="component" value="Chromosome 19"/>
</dbReference>
<dbReference type="InterPro" id="IPR000909">
    <property type="entry name" value="PLipase_C_PInositol-sp_X_dom"/>
</dbReference>
<dbReference type="GO" id="GO:0008081">
    <property type="term" value="F:phosphoric diester hydrolase activity"/>
    <property type="evidence" value="ECO:0007669"/>
    <property type="project" value="InterPro"/>
</dbReference>
<dbReference type="SMART" id="SM00148">
    <property type="entry name" value="PLCXc"/>
    <property type="match status" value="1"/>
</dbReference>
<dbReference type="Pfam" id="PF00388">
    <property type="entry name" value="PI-PLC-X"/>
    <property type="match status" value="1"/>
</dbReference>
<dbReference type="RefSeq" id="XP_028331554.1">
    <property type="nucleotide sequence ID" value="XM_028475753.1"/>
</dbReference>
<evidence type="ECO:0000259" key="1">
    <source>
        <dbReference type="SMART" id="SM00148"/>
    </source>
</evidence>
<dbReference type="InterPro" id="IPR051057">
    <property type="entry name" value="PI-PLC_domain"/>
</dbReference>
<sequence>MNSGNANEGEAILNTDWMSQLPTELHSLPLFELALPGSHDSMSYDLDINSSIIEPDGLKKFSKIYCVRKIIKSWAITQEEPITKQLDAGARYFDLRIARKPKDPIPTRLYFYHGLYTRTDVETALRNINDWASMHPKEILILSFSHFEGFDSQIKGKLHDHLISFIKTLFGTKLVNTSSSLTLKSCWDQNKNVIVSYDYPTSQHPEIWGKIPYYYGDSMDPIKVESRLDQALQKERPSKWFFVCGLNLTLPGDSRALKYILRPFDNLPSVTHRSLPKLLEWLKQESRKTSVNIVASDLVTADNFVPTIIEFNMKHVLEQHVSF</sequence>
<dbReference type="GeneID" id="114481192"/>
<dbReference type="GO" id="GO:0006629">
    <property type="term" value="P:lipid metabolic process"/>
    <property type="evidence" value="ECO:0007669"/>
    <property type="project" value="InterPro"/>
</dbReference>
<feature type="domain" description="Phosphatidylinositol-specific phospholipase C X" evidence="1">
    <location>
        <begin position="24"/>
        <end position="198"/>
    </location>
</feature>
<dbReference type="Ensembl" id="ENSGWIT00000047324.1">
    <property type="protein sequence ID" value="ENSGWIP00000043631.1"/>
    <property type="gene ID" value="ENSGWIG00000021797.1"/>
</dbReference>
<dbReference type="PANTHER" id="PTHR13593">
    <property type="match status" value="1"/>
</dbReference>
<keyword evidence="3" id="KW-1185">Reference proteome</keyword>
<dbReference type="Gene3D" id="3.20.20.190">
    <property type="entry name" value="Phosphatidylinositol (PI) phosphodiesterase"/>
    <property type="match status" value="1"/>
</dbReference>
<name>A0A8C5HGJ4_GOUWI</name>
<reference evidence="2" key="2">
    <citation type="submission" date="2025-08" db="UniProtKB">
        <authorList>
            <consortium name="Ensembl"/>
        </authorList>
    </citation>
    <scope>IDENTIFICATION</scope>
</reference>
<dbReference type="InterPro" id="IPR017946">
    <property type="entry name" value="PLC-like_Pdiesterase_TIM-brl"/>
</dbReference>
<evidence type="ECO:0000313" key="3">
    <source>
        <dbReference type="Proteomes" id="UP000694680"/>
    </source>
</evidence>
<proteinExistence type="predicted"/>
<dbReference type="PROSITE" id="PS50007">
    <property type="entry name" value="PIPLC_X_DOMAIN"/>
    <property type="match status" value="1"/>
</dbReference>
<gene>
    <name evidence="2" type="primary">LOC114481192</name>
</gene>
<dbReference type="SUPFAM" id="SSF51695">
    <property type="entry name" value="PLC-like phosphodiesterases"/>
    <property type="match status" value="1"/>
</dbReference>
<accession>A0A8C5HGJ4</accession>
<organism evidence="2 3">
    <name type="scientific">Gouania willdenowi</name>
    <name type="common">Blunt-snouted clingfish</name>
    <name type="synonym">Lepadogaster willdenowi</name>
    <dbReference type="NCBI Taxonomy" id="441366"/>
    <lineage>
        <taxon>Eukaryota</taxon>
        <taxon>Metazoa</taxon>
        <taxon>Chordata</taxon>
        <taxon>Craniata</taxon>
        <taxon>Vertebrata</taxon>
        <taxon>Euteleostomi</taxon>
        <taxon>Actinopterygii</taxon>
        <taxon>Neopterygii</taxon>
        <taxon>Teleostei</taxon>
        <taxon>Neoteleostei</taxon>
        <taxon>Acanthomorphata</taxon>
        <taxon>Ovalentaria</taxon>
        <taxon>Blenniimorphae</taxon>
        <taxon>Blenniiformes</taxon>
        <taxon>Gobiesocoidei</taxon>
        <taxon>Gobiesocidae</taxon>
        <taxon>Gobiesocinae</taxon>
        <taxon>Gouania</taxon>
    </lineage>
</organism>
<protein>
    <submittedName>
        <fullName evidence="2">PI-PLC X domain-containing protein 1-like</fullName>
    </submittedName>
</protein>
<reference evidence="2" key="1">
    <citation type="submission" date="2020-06" db="EMBL/GenBank/DDBJ databases">
        <authorList>
            <consortium name="Wellcome Sanger Institute Data Sharing"/>
        </authorList>
    </citation>
    <scope>NUCLEOTIDE SEQUENCE [LARGE SCALE GENOMIC DNA]</scope>
</reference>
<dbReference type="RefSeq" id="XP_028331553.1">
    <property type="nucleotide sequence ID" value="XM_028475752.1"/>
</dbReference>
<dbReference type="AlphaFoldDB" id="A0A8C5HGJ4"/>
<dbReference type="PANTHER" id="PTHR13593:SF24">
    <property type="entry name" value="PI-PLC X DOMAIN-CONTAINING PROTEIN 1"/>
    <property type="match status" value="1"/>
</dbReference>